<dbReference type="InterPro" id="IPR036950">
    <property type="entry name" value="PBP_transglycosylase"/>
</dbReference>
<name>A0AB39BTK8_9BACI</name>
<comment type="catalytic activity">
    <reaction evidence="12">
        <text>Preferential cleavage: (Ac)2-L-Lys-D-Ala-|-D-Ala. Also transpeptidation of peptidyl-alanyl moieties that are N-acyl substituents of D-alanine.</text>
        <dbReference type="EC" id="3.4.16.4"/>
    </reaction>
</comment>
<feature type="compositionally biased region" description="Basic residues" evidence="14">
    <location>
        <begin position="9"/>
        <end position="23"/>
    </location>
</feature>
<evidence type="ECO:0000256" key="1">
    <source>
        <dbReference type="ARBA" id="ARBA00007090"/>
    </source>
</evidence>
<keyword evidence="8" id="KW-0133">Cell shape</keyword>
<dbReference type="SUPFAM" id="SSF53955">
    <property type="entry name" value="Lysozyme-like"/>
    <property type="match status" value="1"/>
</dbReference>
<dbReference type="Pfam" id="PF00905">
    <property type="entry name" value="Transpeptidase"/>
    <property type="match status" value="1"/>
</dbReference>
<dbReference type="AlphaFoldDB" id="A0AB39BTK8"/>
<dbReference type="InterPro" id="IPR003961">
    <property type="entry name" value="FN3_dom"/>
</dbReference>
<keyword evidence="15" id="KW-1133">Transmembrane helix</keyword>
<dbReference type="EMBL" id="CP162551">
    <property type="protein sequence ID" value="XDI37084.1"/>
    <property type="molecule type" value="Genomic_DNA"/>
</dbReference>
<dbReference type="SUPFAM" id="SSF49265">
    <property type="entry name" value="Fibronectin type III"/>
    <property type="match status" value="1"/>
</dbReference>
<dbReference type="SUPFAM" id="SSF56601">
    <property type="entry name" value="beta-lactamase/transpeptidase-like"/>
    <property type="match status" value="1"/>
</dbReference>
<comment type="catalytic activity">
    <reaction evidence="13">
        <text>[GlcNAc-(1-&gt;4)-Mur2Ac(oyl-L-Ala-gamma-D-Glu-L-Lys-D-Ala-D-Ala)](n)-di-trans,octa-cis-undecaprenyl diphosphate + beta-D-GlcNAc-(1-&gt;4)-Mur2Ac(oyl-L-Ala-gamma-D-Glu-L-Lys-D-Ala-D-Ala)-di-trans,octa-cis-undecaprenyl diphosphate = [GlcNAc-(1-&gt;4)-Mur2Ac(oyl-L-Ala-gamma-D-Glu-L-Lys-D-Ala-D-Ala)](n+1)-di-trans,octa-cis-undecaprenyl diphosphate + di-trans,octa-cis-undecaprenyl diphosphate + H(+)</text>
        <dbReference type="Rhea" id="RHEA:23708"/>
        <dbReference type="Rhea" id="RHEA-COMP:9602"/>
        <dbReference type="Rhea" id="RHEA-COMP:9603"/>
        <dbReference type="ChEBI" id="CHEBI:15378"/>
        <dbReference type="ChEBI" id="CHEBI:58405"/>
        <dbReference type="ChEBI" id="CHEBI:60033"/>
        <dbReference type="ChEBI" id="CHEBI:78435"/>
        <dbReference type="EC" id="2.4.99.28"/>
    </reaction>
</comment>
<dbReference type="InterPro" id="IPR001264">
    <property type="entry name" value="Glyco_trans_51"/>
</dbReference>
<keyword evidence="9" id="KW-0573">Peptidoglycan synthesis</keyword>
<accession>A0AB39BTK8</accession>
<evidence type="ECO:0000256" key="5">
    <source>
        <dbReference type="ARBA" id="ARBA00022676"/>
    </source>
</evidence>
<keyword evidence="5" id="KW-0328">Glycosyltransferase</keyword>
<dbReference type="GO" id="GO:0009252">
    <property type="term" value="P:peptidoglycan biosynthetic process"/>
    <property type="evidence" value="ECO:0007669"/>
    <property type="project" value="UniProtKB-KW"/>
</dbReference>
<dbReference type="Gene3D" id="1.10.3810.10">
    <property type="entry name" value="Biosynthetic peptidoglycan transglycosylase-like"/>
    <property type="match status" value="1"/>
</dbReference>
<dbReference type="PANTHER" id="PTHR32282">
    <property type="entry name" value="BINDING PROTEIN TRANSPEPTIDASE, PUTATIVE-RELATED"/>
    <property type="match status" value="1"/>
</dbReference>
<keyword evidence="10" id="KW-0511">Multifunctional enzyme</keyword>
<keyword evidence="6" id="KW-0808">Transferase</keyword>
<protein>
    <submittedName>
        <fullName evidence="17">PBP1A family penicillin-binding protein</fullName>
    </submittedName>
</protein>
<dbReference type="GO" id="GO:0008658">
    <property type="term" value="F:penicillin binding"/>
    <property type="evidence" value="ECO:0007669"/>
    <property type="project" value="InterPro"/>
</dbReference>
<keyword evidence="11" id="KW-0961">Cell wall biogenesis/degradation</keyword>
<dbReference type="InterPro" id="IPR050396">
    <property type="entry name" value="Glycosyltr_51/Transpeptidase"/>
</dbReference>
<evidence type="ECO:0000256" key="14">
    <source>
        <dbReference type="SAM" id="MobiDB-lite"/>
    </source>
</evidence>
<proteinExistence type="inferred from homology"/>
<comment type="similarity">
    <text evidence="1">In the C-terminal section; belongs to the transpeptidase family.</text>
</comment>
<evidence type="ECO:0000259" key="16">
    <source>
        <dbReference type="PROSITE" id="PS50853"/>
    </source>
</evidence>
<keyword evidence="3" id="KW-0121">Carboxypeptidase</keyword>
<evidence type="ECO:0000256" key="3">
    <source>
        <dbReference type="ARBA" id="ARBA00022645"/>
    </source>
</evidence>
<organism evidence="17">
    <name type="scientific">Alkalihalophilus sp. As8PL</name>
    <dbReference type="NCBI Taxonomy" id="3237103"/>
    <lineage>
        <taxon>Bacteria</taxon>
        <taxon>Bacillati</taxon>
        <taxon>Bacillota</taxon>
        <taxon>Bacilli</taxon>
        <taxon>Bacillales</taxon>
        <taxon>Bacillaceae</taxon>
        <taxon>Alkalihalophilus</taxon>
    </lineage>
</organism>
<keyword evidence="4" id="KW-0645">Protease</keyword>
<evidence type="ECO:0000256" key="13">
    <source>
        <dbReference type="ARBA" id="ARBA00049902"/>
    </source>
</evidence>
<reference evidence="17" key="1">
    <citation type="submission" date="2024-07" db="EMBL/GenBank/DDBJ databases">
        <title>Identification and characteristics of an arsenic-resistant bacterial isolate, which belongs to a novel species.</title>
        <authorList>
            <person name="Juszczyk A."/>
            <person name="Kowalczyk A."/>
            <person name="Was K."/>
            <person name="Kosowicz W."/>
            <person name="Budzyn A."/>
            <person name="Latowski D."/>
        </authorList>
    </citation>
    <scope>NUCLEOTIDE SEQUENCE</scope>
    <source>
        <strain evidence="17">As8PL</strain>
    </source>
</reference>
<keyword evidence="15" id="KW-0472">Membrane</keyword>
<dbReference type="GO" id="GO:0006508">
    <property type="term" value="P:proteolysis"/>
    <property type="evidence" value="ECO:0007669"/>
    <property type="project" value="UniProtKB-KW"/>
</dbReference>
<evidence type="ECO:0000256" key="4">
    <source>
        <dbReference type="ARBA" id="ARBA00022670"/>
    </source>
</evidence>
<evidence type="ECO:0000256" key="12">
    <source>
        <dbReference type="ARBA" id="ARBA00034000"/>
    </source>
</evidence>
<dbReference type="InterPro" id="IPR036116">
    <property type="entry name" value="FN3_sf"/>
</dbReference>
<keyword evidence="15" id="KW-0812">Transmembrane</keyword>
<evidence type="ECO:0000256" key="15">
    <source>
        <dbReference type="SAM" id="Phobius"/>
    </source>
</evidence>
<sequence>MSEEQNTRAGRRQNRQQTKKTKGTRKGIFKKIFLTLVTLGVLAVIAGGVTAFVMIQGAPPLDEERLKLSQAVIIHDKNDDVVSQLDSSERRITISIQDAPQVLEDAFIAVEDIRFREHFGVDVRRMFGALAANITGGFGAEGASTITQQLVKNLFLNEQKQLTRKVQEQYLAIKLEQNYSKDQILEMYMNQIYLGSGGWGVEAASQSYFSKSVQDLSLADAALLAGIPRRPSFYDPLHNPDAAESRRNLVLSLMEQHGKISSEEAEEAKSIPIEDQLNPSEDRESYTYEAFYNQIMQEIEEMEGVSISDLYHSGLRVYTTLDVEAQEHVEQVLQSDQFITNFPDNEDFQAGVTLMDTKTGEIRAIGSGLEDTGIQRGTNYATGIKRQPGSTIKPILDFGPAIEYLQWSTAKVLVDEEHTYSNGTPFRNFGGTYEGAMSMRRALARSRNVPAVKALQEVGVDRAANFAQGLGIPIDKEPMPESYGLGGFDTGFSTLELAGAYAAFGNNGTFNKPHTVRKIVFPDGREINTAPEPTTAMSDYTAYMVTDMLKSVMTDGTGTAAHIPGLPVAGKTGTTNFAQETREKHNIPTDGVPDVWFAGYTTNYTAAVWSGFRRNDEGNYLQTAEERRLSQQIFKAVMEEVSRGVETPDFTMPNSVVKVGVERSTGLLPSEFTPRSEIVEELFVRGNEPSRVSEEFIQLQAPSNMTAGYDESSNQVIVSWDYPSNQRSAVTFELQLSVNGSSPQTVAEGSDMQYILTDIEPGSTYRFIATAVSNDNSSLRSDPASAEVTIGKDEEEEEIEEPIEEEEIEEETEEPEVENEDETEQENDNNNNDNNDNNGNNGNNGNGNNGNGNGNGNDNGNENNDETDTEEEPTAPEEPNDSAEAETNTSSTREDEDE</sequence>
<dbReference type="InterPro" id="IPR023346">
    <property type="entry name" value="Lysozyme-like_dom_sf"/>
</dbReference>
<feature type="compositionally biased region" description="Acidic residues" evidence="14">
    <location>
        <begin position="793"/>
        <end position="827"/>
    </location>
</feature>
<feature type="region of interest" description="Disordered" evidence="14">
    <location>
        <begin position="1"/>
        <end position="23"/>
    </location>
</feature>
<dbReference type="GO" id="GO:0030288">
    <property type="term" value="C:outer membrane-bounded periplasmic space"/>
    <property type="evidence" value="ECO:0007669"/>
    <property type="project" value="TreeGrafter"/>
</dbReference>
<dbReference type="NCBIfam" id="TIGR02074">
    <property type="entry name" value="PBP_1a_fam"/>
    <property type="match status" value="1"/>
</dbReference>
<feature type="compositionally biased region" description="Acidic residues" evidence="14">
    <location>
        <begin position="863"/>
        <end position="884"/>
    </location>
</feature>
<evidence type="ECO:0000256" key="10">
    <source>
        <dbReference type="ARBA" id="ARBA00023268"/>
    </source>
</evidence>
<dbReference type="Gene3D" id="3.40.710.10">
    <property type="entry name" value="DD-peptidase/beta-lactamase superfamily"/>
    <property type="match status" value="1"/>
</dbReference>
<dbReference type="InterPro" id="IPR013783">
    <property type="entry name" value="Ig-like_fold"/>
</dbReference>
<feature type="transmembrane region" description="Helical" evidence="15">
    <location>
        <begin position="32"/>
        <end position="55"/>
    </location>
</feature>
<dbReference type="InterPro" id="IPR001460">
    <property type="entry name" value="PCN-bd_Tpept"/>
</dbReference>
<feature type="compositionally biased region" description="Gly residues" evidence="14">
    <location>
        <begin position="842"/>
        <end position="857"/>
    </location>
</feature>
<dbReference type="RefSeq" id="WP_368504461.1">
    <property type="nucleotide sequence ID" value="NZ_CP162551.1"/>
</dbReference>
<evidence type="ECO:0000256" key="8">
    <source>
        <dbReference type="ARBA" id="ARBA00022960"/>
    </source>
</evidence>
<dbReference type="PANTHER" id="PTHR32282:SF29">
    <property type="entry name" value="PENICILLIN-BINDING PROTEIN 1A"/>
    <property type="match status" value="1"/>
</dbReference>
<dbReference type="GO" id="GO:0009002">
    <property type="term" value="F:serine-type D-Ala-D-Ala carboxypeptidase activity"/>
    <property type="evidence" value="ECO:0007669"/>
    <property type="project" value="UniProtKB-EC"/>
</dbReference>
<evidence type="ECO:0000256" key="2">
    <source>
        <dbReference type="ARBA" id="ARBA00007739"/>
    </source>
</evidence>
<evidence type="ECO:0000256" key="7">
    <source>
        <dbReference type="ARBA" id="ARBA00022801"/>
    </source>
</evidence>
<dbReference type="InterPro" id="IPR012338">
    <property type="entry name" value="Beta-lactam/transpept-like"/>
</dbReference>
<keyword evidence="7" id="KW-0378">Hydrolase</keyword>
<comment type="similarity">
    <text evidence="2">In the N-terminal section; belongs to the glycosyltransferase 51 family.</text>
</comment>
<dbReference type="CDD" id="cd00063">
    <property type="entry name" value="FN3"/>
    <property type="match status" value="1"/>
</dbReference>
<evidence type="ECO:0000256" key="9">
    <source>
        <dbReference type="ARBA" id="ARBA00022984"/>
    </source>
</evidence>
<dbReference type="GO" id="GO:0008955">
    <property type="term" value="F:peptidoglycan glycosyltransferase activity"/>
    <property type="evidence" value="ECO:0007669"/>
    <property type="project" value="UniProtKB-EC"/>
</dbReference>
<evidence type="ECO:0000256" key="6">
    <source>
        <dbReference type="ARBA" id="ARBA00022679"/>
    </source>
</evidence>
<dbReference type="FunFam" id="1.10.3810.10:FF:000001">
    <property type="entry name" value="Penicillin-binding protein 1A"/>
    <property type="match status" value="1"/>
</dbReference>
<feature type="domain" description="Fibronectin type-III" evidence="16">
    <location>
        <begin position="701"/>
        <end position="793"/>
    </location>
</feature>
<dbReference type="Pfam" id="PF00912">
    <property type="entry name" value="Transgly"/>
    <property type="match status" value="1"/>
</dbReference>
<dbReference type="PROSITE" id="PS50853">
    <property type="entry name" value="FN3"/>
    <property type="match status" value="1"/>
</dbReference>
<gene>
    <name evidence="17" type="ORF">AB3N04_01870</name>
</gene>
<dbReference type="GO" id="GO:0008360">
    <property type="term" value="P:regulation of cell shape"/>
    <property type="evidence" value="ECO:0007669"/>
    <property type="project" value="UniProtKB-KW"/>
</dbReference>
<evidence type="ECO:0000256" key="11">
    <source>
        <dbReference type="ARBA" id="ARBA00023316"/>
    </source>
</evidence>
<dbReference type="Pfam" id="PF00041">
    <property type="entry name" value="fn3"/>
    <property type="match status" value="1"/>
</dbReference>
<dbReference type="Gene3D" id="2.60.40.10">
    <property type="entry name" value="Immunoglobulins"/>
    <property type="match status" value="1"/>
</dbReference>
<feature type="compositionally biased region" description="Low complexity" evidence="14">
    <location>
        <begin position="828"/>
        <end position="841"/>
    </location>
</feature>
<dbReference type="SMART" id="SM00060">
    <property type="entry name" value="FN3"/>
    <property type="match status" value="1"/>
</dbReference>
<dbReference type="GO" id="GO:0071555">
    <property type="term" value="P:cell wall organization"/>
    <property type="evidence" value="ECO:0007669"/>
    <property type="project" value="UniProtKB-KW"/>
</dbReference>
<feature type="region of interest" description="Disordered" evidence="14">
    <location>
        <begin position="775"/>
        <end position="898"/>
    </location>
</feature>
<evidence type="ECO:0000313" key="17">
    <source>
        <dbReference type="EMBL" id="XDI37084.1"/>
    </source>
</evidence>